<protein>
    <submittedName>
        <fullName evidence="1">Uncharacterized protein</fullName>
    </submittedName>
</protein>
<dbReference type="AlphaFoldDB" id="A0A5B0LQN9"/>
<dbReference type="OrthoDB" id="10293834at2759"/>
<reference evidence="1 2" key="1">
    <citation type="submission" date="2019-05" db="EMBL/GenBank/DDBJ databases">
        <title>Emergence of the Ug99 lineage of the wheat stem rust pathogen through somatic hybridization.</title>
        <authorList>
            <person name="Li F."/>
            <person name="Upadhyaya N.M."/>
            <person name="Sperschneider J."/>
            <person name="Matny O."/>
            <person name="Nguyen-Phuc H."/>
            <person name="Mago R."/>
            <person name="Raley C."/>
            <person name="Miller M.E."/>
            <person name="Silverstein K.A.T."/>
            <person name="Henningsen E."/>
            <person name="Hirsch C.D."/>
            <person name="Visser B."/>
            <person name="Pretorius Z.A."/>
            <person name="Steffenson B.J."/>
            <person name="Schwessinger B."/>
            <person name="Dodds P.N."/>
            <person name="Figueroa M."/>
        </authorList>
    </citation>
    <scope>NUCLEOTIDE SEQUENCE [LARGE SCALE GENOMIC DNA]</scope>
    <source>
        <strain evidence="1">21-0</strain>
    </source>
</reference>
<comment type="caution">
    <text evidence="1">The sequence shown here is derived from an EMBL/GenBank/DDBJ whole genome shotgun (WGS) entry which is preliminary data.</text>
</comment>
<evidence type="ECO:0000313" key="2">
    <source>
        <dbReference type="Proteomes" id="UP000324748"/>
    </source>
</evidence>
<accession>A0A5B0LQN9</accession>
<name>A0A5B0LQN9_PUCGR</name>
<organism evidence="1 2">
    <name type="scientific">Puccinia graminis f. sp. tritici</name>
    <dbReference type="NCBI Taxonomy" id="56615"/>
    <lineage>
        <taxon>Eukaryota</taxon>
        <taxon>Fungi</taxon>
        <taxon>Dikarya</taxon>
        <taxon>Basidiomycota</taxon>
        <taxon>Pucciniomycotina</taxon>
        <taxon>Pucciniomycetes</taxon>
        <taxon>Pucciniales</taxon>
        <taxon>Pucciniaceae</taxon>
        <taxon>Puccinia</taxon>
    </lineage>
</organism>
<dbReference type="EMBL" id="VSWC01000196">
    <property type="protein sequence ID" value="KAA1066150.1"/>
    <property type="molecule type" value="Genomic_DNA"/>
</dbReference>
<proteinExistence type="predicted"/>
<sequence length="240" mass="28888">MKRLCFKKNMLFIEHPNPTVQEILNEKFQEMKSAQPSESIFLNHETSAQFLFNFNRVFFIKKDYDGRKKNHNANQELLLKSFDEFLKNTDLWLILWERNSNMNFDEELKDKPNWSGNTNKVLVLFLFYVQMIHMIIVPHEYHKSENTTILVLFRNAMESFKESTNYFPKQNESSWLKMYPALIWKSLEHWILRSARNEIREIAIGERKNVHPNFKVFFNAVFRASHKNLNVQLMNGLKYN</sequence>
<dbReference type="Proteomes" id="UP000324748">
    <property type="component" value="Unassembled WGS sequence"/>
</dbReference>
<gene>
    <name evidence="1" type="ORF">PGT21_023270</name>
</gene>
<keyword evidence="2" id="KW-1185">Reference proteome</keyword>
<evidence type="ECO:0000313" key="1">
    <source>
        <dbReference type="EMBL" id="KAA1066150.1"/>
    </source>
</evidence>